<organism evidence="7 8">
    <name type="scientific">Exiguobacterium aestuarii</name>
    <dbReference type="NCBI Taxonomy" id="273527"/>
    <lineage>
        <taxon>Bacteria</taxon>
        <taxon>Bacillati</taxon>
        <taxon>Bacillota</taxon>
        <taxon>Bacilli</taxon>
        <taxon>Bacillales</taxon>
        <taxon>Bacillales Family XII. Incertae Sedis</taxon>
        <taxon>Exiguobacterium</taxon>
    </lineage>
</organism>
<evidence type="ECO:0000256" key="3">
    <source>
        <dbReference type="ARBA" id="ARBA00022617"/>
    </source>
</evidence>
<dbReference type="EMBL" id="JBHTCE010000001">
    <property type="protein sequence ID" value="MFC7390534.1"/>
    <property type="molecule type" value="Genomic_DNA"/>
</dbReference>
<dbReference type="RefSeq" id="WP_251126009.1">
    <property type="nucleotide sequence ID" value="NZ_JANIEL010000006.1"/>
</dbReference>
<dbReference type="Proteomes" id="UP001596439">
    <property type="component" value="Unassembled WGS sequence"/>
</dbReference>
<evidence type="ECO:0000313" key="7">
    <source>
        <dbReference type="EMBL" id="MFC7390534.1"/>
    </source>
</evidence>
<evidence type="ECO:0000256" key="4">
    <source>
        <dbReference type="ARBA" id="ARBA00022723"/>
    </source>
</evidence>
<dbReference type="InterPro" id="IPR044203">
    <property type="entry name" value="GlbO/GLB3-like"/>
</dbReference>
<evidence type="ECO:0000313" key="8">
    <source>
        <dbReference type="Proteomes" id="UP001596439"/>
    </source>
</evidence>
<proteinExistence type="inferred from homology"/>
<dbReference type="Gene3D" id="1.10.490.10">
    <property type="entry name" value="Globins"/>
    <property type="match status" value="1"/>
</dbReference>
<dbReference type="InterPro" id="IPR012292">
    <property type="entry name" value="Globin/Proto"/>
</dbReference>
<evidence type="ECO:0000256" key="1">
    <source>
        <dbReference type="ARBA" id="ARBA00001971"/>
    </source>
</evidence>
<dbReference type="Pfam" id="PF01152">
    <property type="entry name" value="Bac_globin"/>
    <property type="match status" value="1"/>
</dbReference>
<name>A0ABW2PM90_9BACL</name>
<accession>A0ABW2PM90</accession>
<gene>
    <name evidence="7" type="ORF">ACFQO8_10250</name>
</gene>
<sequence length="128" mass="14492">MNVSAYEQFGGESGVQQLVDAFYDLVYADPILLPLFPADKDRVKQHQFEFLTQLLGGPKLYSERRGGGNLAMIHHEHPISETHAGHWLGCMEQALKTVDAPESIKRQLFQRLIMSSSNVVRVCSHHFE</sequence>
<comment type="similarity">
    <text evidence="6">Belongs to the truncated hemoglobin family. Group II subfamily.</text>
</comment>
<evidence type="ECO:0000256" key="6">
    <source>
        <dbReference type="ARBA" id="ARBA00034496"/>
    </source>
</evidence>
<protein>
    <submittedName>
        <fullName evidence="7">Truncated hemoglobin</fullName>
    </submittedName>
</protein>
<comment type="caution">
    <text evidence="7">The sequence shown here is derived from an EMBL/GenBank/DDBJ whole genome shotgun (WGS) entry which is preliminary data.</text>
</comment>
<dbReference type="InterPro" id="IPR019795">
    <property type="entry name" value="Globin_bac-like_CS"/>
</dbReference>
<evidence type="ECO:0000256" key="2">
    <source>
        <dbReference type="ARBA" id="ARBA00022448"/>
    </source>
</evidence>
<keyword evidence="3" id="KW-0349">Heme</keyword>
<comment type="cofactor">
    <cofactor evidence="1">
        <name>heme</name>
        <dbReference type="ChEBI" id="CHEBI:30413"/>
    </cofactor>
</comment>
<keyword evidence="8" id="KW-1185">Reference proteome</keyword>
<keyword evidence="2" id="KW-0813">Transport</keyword>
<reference evidence="8" key="1">
    <citation type="journal article" date="2019" name="Int. J. Syst. Evol. Microbiol.">
        <title>The Global Catalogue of Microorganisms (GCM) 10K type strain sequencing project: providing services to taxonomists for standard genome sequencing and annotation.</title>
        <authorList>
            <consortium name="The Broad Institute Genomics Platform"/>
            <consortium name="The Broad Institute Genome Sequencing Center for Infectious Disease"/>
            <person name="Wu L."/>
            <person name="Ma J."/>
        </authorList>
    </citation>
    <scope>NUCLEOTIDE SEQUENCE [LARGE SCALE GENOMIC DNA]</scope>
    <source>
        <strain evidence="8">CCUG 55590</strain>
    </source>
</reference>
<dbReference type="SUPFAM" id="SSF46458">
    <property type="entry name" value="Globin-like"/>
    <property type="match status" value="1"/>
</dbReference>
<dbReference type="PANTHER" id="PTHR47366">
    <property type="entry name" value="TWO-ON-TWO HEMOGLOBIN-3"/>
    <property type="match status" value="1"/>
</dbReference>
<dbReference type="InterPro" id="IPR009050">
    <property type="entry name" value="Globin-like_sf"/>
</dbReference>
<dbReference type="PROSITE" id="PS01213">
    <property type="entry name" value="GLOBIN_FAM_2"/>
    <property type="match status" value="1"/>
</dbReference>
<keyword evidence="4" id="KW-0479">Metal-binding</keyword>
<keyword evidence="5" id="KW-0408">Iron</keyword>
<dbReference type="InterPro" id="IPR001486">
    <property type="entry name" value="Hemoglobin_trunc"/>
</dbReference>
<evidence type="ECO:0000256" key="5">
    <source>
        <dbReference type="ARBA" id="ARBA00023004"/>
    </source>
</evidence>